<feature type="compositionally biased region" description="Polar residues" evidence="1">
    <location>
        <begin position="251"/>
        <end position="265"/>
    </location>
</feature>
<name>A0A8H5EVT8_9AGAR</name>
<dbReference type="OrthoDB" id="72441at2759"/>
<dbReference type="Proteomes" id="UP000541558">
    <property type="component" value="Unassembled WGS sequence"/>
</dbReference>
<feature type="region of interest" description="Disordered" evidence="1">
    <location>
        <begin position="58"/>
        <end position="77"/>
    </location>
</feature>
<evidence type="ECO:0000313" key="3">
    <source>
        <dbReference type="EMBL" id="KAF5314171.1"/>
    </source>
</evidence>
<gene>
    <name evidence="3" type="ORF">D9611_006822</name>
</gene>
<dbReference type="AlphaFoldDB" id="A0A8H5EVT8"/>
<comment type="caution">
    <text evidence="3">The sequence shown here is derived from an EMBL/GenBank/DDBJ whole genome shotgun (WGS) entry which is preliminary data.</text>
</comment>
<feature type="region of interest" description="Disordered" evidence="1">
    <location>
        <begin position="236"/>
        <end position="292"/>
    </location>
</feature>
<dbReference type="InterPro" id="IPR010482">
    <property type="entry name" value="TECPR1-like_DysF"/>
</dbReference>
<feature type="compositionally biased region" description="Polar residues" evidence="1">
    <location>
        <begin position="281"/>
        <end position="290"/>
    </location>
</feature>
<dbReference type="Pfam" id="PF06398">
    <property type="entry name" value="Pex24p"/>
    <property type="match status" value="1"/>
</dbReference>
<evidence type="ECO:0000259" key="2">
    <source>
        <dbReference type="Pfam" id="PF06398"/>
    </source>
</evidence>
<accession>A0A8H5EVT8</accession>
<feature type="region of interest" description="Disordered" evidence="1">
    <location>
        <begin position="20"/>
        <end position="39"/>
    </location>
</feature>
<feature type="region of interest" description="Disordered" evidence="1">
    <location>
        <begin position="468"/>
        <end position="497"/>
    </location>
</feature>
<feature type="compositionally biased region" description="Basic and acidic residues" evidence="1">
    <location>
        <begin position="66"/>
        <end position="75"/>
    </location>
</feature>
<dbReference type="GO" id="GO:0005778">
    <property type="term" value="C:peroxisomal membrane"/>
    <property type="evidence" value="ECO:0007669"/>
    <property type="project" value="UniProtKB-ARBA"/>
</dbReference>
<keyword evidence="4" id="KW-1185">Reference proteome</keyword>
<evidence type="ECO:0000313" key="4">
    <source>
        <dbReference type="Proteomes" id="UP000541558"/>
    </source>
</evidence>
<proteinExistence type="predicted"/>
<dbReference type="GO" id="GO:0007031">
    <property type="term" value="P:peroxisome organization"/>
    <property type="evidence" value="ECO:0007669"/>
    <property type="project" value="UniProtKB-ARBA"/>
</dbReference>
<feature type="compositionally biased region" description="Polar residues" evidence="1">
    <location>
        <begin position="482"/>
        <end position="497"/>
    </location>
</feature>
<dbReference type="EMBL" id="JAACJK010000222">
    <property type="protein sequence ID" value="KAF5314171.1"/>
    <property type="molecule type" value="Genomic_DNA"/>
</dbReference>
<protein>
    <recommendedName>
        <fullName evidence="2">TECPR1-like DysF domain-containing protein</fullName>
    </recommendedName>
</protein>
<reference evidence="3 4" key="1">
    <citation type="journal article" date="2020" name="ISME J.">
        <title>Uncovering the hidden diversity of litter-decomposition mechanisms in mushroom-forming fungi.</title>
        <authorList>
            <person name="Floudas D."/>
            <person name="Bentzer J."/>
            <person name="Ahren D."/>
            <person name="Johansson T."/>
            <person name="Persson P."/>
            <person name="Tunlid A."/>
        </authorList>
    </citation>
    <scope>NUCLEOTIDE SEQUENCE [LARGE SCALE GENOMIC DNA]</scope>
    <source>
        <strain evidence="3 4">CBS 175.51</strain>
    </source>
</reference>
<feature type="domain" description="TECPR1-like DysF" evidence="2">
    <location>
        <begin position="115"/>
        <end position="230"/>
    </location>
</feature>
<evidence type="ECO:0000256" key="1">
    <source>
        <dbReference type="SAM" id="MobiDB-lite"/>
    </source>
</evidence>
<sequence length="497" mass="56790">MPGEPGELVVSPNSVTSFDVEHDNVPFPSSLVHDDDPNGVEAARHRFAKKKRFLSVPSLHRRRSRKSGERERTPEPEVLPETIDQDITLGTQDVHPINLSVASAPVVTYDESRDHYEWAVVYENQRGAMLFSTPYYSSLSLLPTDPSPFTLPNASKKRSEQPPITLDTYPLPDGNWKWVSRCWMIDMRSNLGEVQHDGFEYNWMFRKHHWRSQVGPLSAGGWVRRRRWIRLMVRPAKPPHRDHDGSGDLTRANTPDAGSSGSSNKQKYRRSVGLSLPPSVATGSTRSSQLADHWKDMNPDDVWLGDSPEADWDRLRHFMRRFGRDGRKLEVWRLWLGYYHPEHKDKFSDLDGKGTRREKQWTEDDGPLQSELAGLKIFSKESVALAPRDFVIPVLRQYGQKLLRSFIYPDSRAQFLKLLALSGLLTEMNIPMGNTLDVMSEIDFWSYTTSFTTENGIPDTPPVLKRSVMEEQAREEKRLQSRKGSASPSINSLVVSK</sequence>
<organism evidence="3 4">
    <name type="scientific">Ephemerocybe angulata</name>
    <dbReference type="NCBI Taxonomy" id="980116"/>
    <lineage>
        <taxon>Eukaryota</taxon>
        <taxon>Fungi</taxon>
        <taxon>Dikarya</taxon>
        <taxon>Basidiomycota</taxon>
        <taxon>Agaricomycotina</taxon>
        <taxon>Agaricomycetes</taxon>
        <taxon>Agaricomycetidae</taxon>
        <taxon>Agaricales</taxon>
        <taxon>Agaricineae</taxon>
        <taxon>Psathyrellaceae</taxon>
        <taxon>Ephemerocybe</taxon>
    </lineage>
</organism>
<feature type="compositionally biased region" description="Basic and acidic residues" evidence="1">
    <location>
        <begin position="468"/>
        <end position="479"/>
    </location>
</feature>